<dbReference type="SUPFAM" id="SSF143081">
    <property type="entry name" value="BB1717-like"/>
    <property type="match status" value="1"/>
</dbReference>
<dbReference type="EMBL" id="CP049863">
    <property type="protein sequence ID" value="QIK63823.1"/>
    <property type="molecule type" value="Genomic_DNA"/>
</dbReference>
<keyword evidence="3" id="KW-1185">Reference proteome</keyword>
<evidence type="ECO:0000313" key="2">
    <source>
        <dbReference type="EMBL" id="QIK63823.1"/>
    </source>
</evidence>
<feature type="compositionally biased region" description="Basic and acidic residues" evidence="1">
    <location>
        <begin position="12"/>
        <end position="27"/>
    </location>
</feature>
<feature type="region of interest" description="Disordered" evidence="1">
    <location>
        <begin position="186"/>
        <end position="208"/>
    </location>
</feature>
<proteinExistence type="predicted"/>
<dbReference type="Pfam" id="PF02586">
    <property type="entry name" value="SRAP"/>
    <property type="match status" value="1"/>
</dbReference>
<dbReference type="InterPro" id="IPR036590">
    <property type="entry name" value="SRAP-like"/>
</dbReference>
<evidence type="ECO:0000313" key="3">
    <source>
        <dbReference type="Proteomes" id="UP000502677"/>
    </source>
</evidence>
<dbReference type="RefSeq" id="WP_166292165.1">
    <property type="nucleotide sequence ID" value="NZ_CP049863.1"/>
</dbReference>
<dbReference type="GO" id="GO:0106300">
    <property type="term" value="P:protein-DNA covalent cross-linking repair"/>
    <property type="evidence" value="ECO:0007669"/>
    <property type="project" value="InterPro"/>
</dbReference>
<accession>A0A6G7XH00</accession>
<name>A0A6G7XH00_9MICO</name>
<dbReference type="InterPro" id="IPR003738">
    <property type="entry name" value="SRAP"/>
</dbReference>
<gene>
    <name evidence="2" type="ORF">G7068_11955</name>
</gene>
<sequence length="208" mass="23517">MCASYGLSGNGERIELPRGLEPMDDRDSQQLLSDWMEQRSGSAKITGKNAVNLNPIIRANSAGEQELLMAWWWIWLDGSGPVKFSAFNSRDDKLLRSWKRPFQHRAILPASWYVEKKGRFHLPEHEPFGIAALTNTITREDGTELVTYSMVTRDAVGEAADYWPRMPLVLPQSLYSEWLDPERPGDESLVSEVQHGSDEISRTLTAAV</sequence>
<dbReference type="KEGG" id="lvi:G7068_11955"/>
<feature type="region of interest" description="Disordered" evidence="1">
    <location>
        <begin position="1"/>
        <end position="27"/>
    </location>
</feature>
<dbReference type="GO" id="GO:0003697">
    <property type="term" value="F:single-stranded DNA binding"/>
    <property type="evidence" value="ECO:0007669"/>
    <property type="project" value="InterPro"/>
</dbReference>
<dbReference type="Gene3D" id="3.90.1680.10">
    <property type="entry name" value="SOS response associated peptidase-like"/>
    <property type="match status" value="1"/>
</dbReference>
<reference evidence="2 3" key="1">
    <citation type="submission" date="2020-03" db="EMBL/GenBank/DDBJ databases">
        <title>Leucobacter sp. nov., isolated from beetles.</title>
        <authorList>
            <person name="Hyun D.-W."/>
            <person name="Bae J.-W."/>
        </authorList>
    </citation>
    <scope>NUCLEOTIDE SEQUENCE [LARGE SCALE GENOMIC DNA]</scope>
    <source>
        <strain evidence="2 3">HDW9C</strain>
    </source>
</reference>
<organism evidence="2 3">
    <name type="scientific">Leucobacter viscericola</name>
    <dbReference type="NCBI Taxonomy" id="2714935"/>
    <lineage>
        <taxon>Bacteria</taxon>
        <taxon>Bacillati</taxon>
        <taxon>Actinomycetota</taxon>
        <taxon>Actinomycetes</taxon>
        <taxon>Micrococcales</taxon>
        <taxon>Microbacteriaceae</taxon>
        <taxon>Leucobacter</taxon>
    </lineage>
</organism>
<protein>
    <submittedName>
        <fullName evidence="2">SOS response-associated peptidase</fullName>
    </submittedName>
</protein>
<dbReference type="AlphaFoldDB" id="A0A6G7XH00"/>
<evidence type="ECO:0000256" key="1">
    <source>
        <dbReference type="SAM" id="MobiDB-lite"/>
    </source>
</evidence>
<dbReference type="Proteomes" id="UP000502677">
    <property type="component" value="Chromosome"/>
</dbReference>